<dbReference type="InterPro" id="IPR017871">
    <property type="entry name" value="ABC_transporter-like_CS"/>
</dbReference>
<sequence length="982" mass="104637">MTTEDDAVLKVAGFSPFFTDAATPVDYSAENLFVLSGVREVLLVEEGAVDLFAVRLDGGRPVGRWHYLCRVRQGTLLPGSPRGPKHGIVGRPVLGTRVSSIPLARLGELSGTSRSATMSTAEYGLAVRQFVRGLEAGMIALATALRDALPPREFVPLLPDAVTGLAAGRAARSVDGVRWITVEEGAVEMPDGVAGVLTAGAELAVTERDWLVADAPARVRARSTWQLLADETIWARWVEHAIRFLYTVDRRVERRRAQELEALRRRKERESGATRAARRSFDTLVRDTEAKVRLADVTADPPALAAARLVASHGGFTVTAPPPGQARGADPLQAVALASGVRTRSVRLDDGWWKHDIGPMVGYRADDGTPVALLPIGSRYVVAQPGHSRVTPVTKAVAATLSGKAEVLYQPLPREVRTVAGLLRFGLARNGRDLWVLASLGTLVAVIGLLVPAMTGLVLGTFVQRAERDLIVQGAALVIGGALVAGALSIVQNVAALRIEGRSSARVQAGAWTRLLSLPVTFFGRYSTGELGTTVLGVSTAQETLSGVMTTATLGLFGGLANLALVYVYDVGLALLATLLVLAGVLVCAVAGFFEVRLQRRLYEQEQRLSSRVFQLLSAVPKLRVAAAEDQAFGVWTRDFMATRTTSASARRLQNVVTTFNAGFPLVCSVVIFAVAAGPLRGQLPISAFLAFFAAFNLLIASVLQFTGAAITAMGVVPMLEKLAPVLEAEPEDHAGKADPGDLSGRVSLSRVSFRYGEDGPAVLTDIDLSIEPGEFVAIVGPTGSGKSTVLRLLLGFEQPDVGSVLYDGQDLGELDLGAVRRQCGVVLQNGALLAGDIRQNIVGSTNHTIDDAWDAAAMAGIADDITAMPMGMHTVLSEGTNTLSGGQRQRIMIARALVSRPRIVFFDEATSALDNPAQNVIAESTRRLNATRVVIAHRLSTVRDADKILVLDGGRIVQQGTYDELLTDEQGLFARLARRQM</sequence>
<feature type="domain" description="ABC transmembrane type-1" evidence="9">
    <location>
        <begin position="435"/>
        <end position="715"/>
    </location>
</feature>
<dbReference type="Gene3D" id="1.20.1560.10">
    <property type="entry name" value="ABC transporter type 1, transmembrane domain"/>
    <property type="match status" value="1"/>
</dbReference>
<evidence type="ECO:0000256" key="6">
    <source>
        <dbReference type="ARBA" id="ARBA00023136"/>
    </source>
</evidence>
<dbReference type="PANTHER" id="PTHR24221:SF654">
    <property type="entry name" value="ATP-BINDING CASSETTE SUB-FAMILY B MEMBER 6"/>
    <property type="match status" value="1"/>
</dbReference>
<evidence type="ECO:0000313" key="11">
    <source>
        <dbReference type="Proteomes" id="UP001589647"/>
    </source>
</evidence>
<dbReference type="InterPro" id="IPR027417">
    <property type="entry name" value="P-loop_NTPase"/>
</dbReference>
<dbReference type="InterPro" id="IPR003593">
    <property type="entry name" value="AAA+_ATPase"/>
</dbReference>
<keyword evidence="6 7" id="KW-0472">Membrane</keyword>
<dbReference type="PROSITE" id="PS50929">
    <property type="entry name" value="ABC_TM1F"/>
    <property type="match status" value="1"/>
</dbReference>
<comment type="caution">
    <text evidence="10">The sequence shown here is derived from an EMBL/GenBank/DDBJ whole genome shotgun (WGS) entry which is preliminary data.</text>
</comment>
<evidence type="ECO:0000256" key="1">
    <source>
        <dbReference type="ARBA" id="ARBA00004651"/>
    </source>
</evidence>
<dbReference type="PROSITE" id="PS00211">
    <property type="entry name" value="ABC_TRANSPORTER_1"/>
    <property type="match status" value="1"/>
</dbReference>
<evidence type="ECO:0000259" key="8">
    <source>
        <dbReference type="PROSITE" id="PS50893"/>
    </source>
</evidence>
<dbReference type="SMART" id="SM00382">
    <property type="entry name" value="AAA"/>
    <property type="match status" value="1"/>
</dbReference>
<gene>
    <name evidence="10" type="ORF">ACFFV7_19045</name>
</gene>
<accession>A0ABV5IGW9</accession>
<keyword evidence="2 7" id="KW-0812">Transmembrane</keyword>
<keyword evidence="11" id="KW-1185">Reference proteome</keyword>
<evidence type="ECO:0000256" key="3">
    <source>
        <dbReference type="ARBA" id="ARBA00022741"/>
    </source>
</evidence>
<dbReference type="SUPFAM" id="SSF52540">
    <property type="entry name" value="P-loop containing nucleoside triphosphate hydrolases"/>
    <property type="match status" value="1"/>
</dbReference>
<dbReference type="EMBL" id="JBHMEI010000013">
    <property type="protein sequence ID" value="MFB9203305.1"/>
    <property type="molecule type" value="Genomic_DNA"/>
</dbReference>
<proteinExistence type="predicted"/>
<dbReference type="InterPro" id="IPR036640">
    <property type="entry name" value="ABC1_TM_sf"/>
</dbReference>
<keyword evidence="5 7" id="KW-1133">Transmembrane helix</keyword>
<feature type="transmembrane region" description="Helical" evidence="7">
    <location>
        <begin position="548"/>
        <end position="569"/>
    </location>
</feature>
<evidence type="ECO:0000259" key="9">
    <source>
        <dbReference type="PROSITE" id="PS50929"/>
    </source>
</evidence>
<dbReference type="InterPro" id="IPR011527">
    <property type="entry name" value="ABC1_TM_dom"/>
</dbReference>
<reference evidence="10 11" key="1">
    <citation type="submission" date="2024-09" db="EMBL/GenBank/DDBJ databases">
        <authorList>
            <person name="Sun Q."/>
            <person name="Mori K."/>
        </authorList>
    </citation>
    <scope>NUCLEOTIDE SEQUENCE [LARGE SCALE GENOMIC DNA]</scope>
    <source>
        <strain evidence="10 11">CCM 3426</strain>
    </source>
</reference>
<dbReference type="Pfam" id="PF00664">
    <property type="entry name" value="ABC_membrane"/>
    <property type="match status" value="1"/>
</dbReference>
<dbReference type="InterPro" id="IPR039421">
    <property type="entry name" value="Type_1_exporter"/>
</dbReference>
<evidence type="ECO:0000256" key="2">
    <source>
        <dbReference type="ARBA" id="ARBA00022692"/>
    </source>
</evidence>
<dbReference type="InterPro" id="IPR022515">
    <property type="entry name" value="NHPM_micro_ABC2"/>
</dbReference>
<dbReference type="NCBIfam" id="TIGR03797">
    <property type="entry name" value="NHLM_micro_ABC2"/>
    <property type="match status" value="1"/>
</dbReference>
<organism evidence="10 11">
    <name type="scientific">Nonomuraea spiralis</name>
    <dbReference type="NCBI Taxonomy" id="46182"/>
    <lineage>
        <taxon>Bacteria</taxon>
        <taxon>Bacillati</taxon>
        <taxon>Actinomycetota</taxon>
        <taxon>Actinomycetes</taxon>
        <taxon>Streptosporangiales</taxon>
        <taxon>Streptosporangiaceae</taxon>
        <taxon>Nonomuraea</taxon>
    </lineage>
</organism>
<comment type="subcellular location">
    <subcellularLocation>
        <location evidence="1">Cell membrane</location>
        <topology evidence="1">Multi-pass membrane protein</topology>
    </subcellularLocation>
</comment>
<dbReference type="PANTHER" id="PTHR24221">
    <property type="entry name" value="ATP-BINDING CASSETTE SUB-FAMILY B"/>
    <property type="match status" value="1"/>
</dbReference>
<dbReference type="Gene3D" id="3.40.50.300">
    <property type="entry name" value="P-loop containing nucleotide triphosphate hydrolases"/>
    <property type="match status" value="1"/>
</dbReference>
<feature type="transmembrane region" description="Helical" evidence="7">
    <location>
        <begin position="434"/>
        <end position="459"/>
    </location>
</feature>
<evidence type="ECO:0000256" key="7">
    <source>
        <dbReference type="SAM" id="Phobius"/>
    </source>
</evidence>
<feature type="domain" description="ABC transporter" evidence="8">
    <location>
        <begin position="747"/>
        <end position="979"/>
    </location>
</feature>
<feature type="transmembrane region" description="Helical" evidence="7">
    <location>
        <begin position="471"/>
        <end position="496"/>
    </location>
</feature>
<evidence type="ECO:0000256" key="4">
    <source>
        <dbReference type="ARBA" id="ARBA00022840"/>
    </source>
</evidence>
<feature type="transmembrane region" description="Helical" evidence="7">
    <location>
        <begin position="575"/>
        <end position="594"/>
    </location>
</feature>
<dbReference type="Pfam" id="PF00005">
    <property type="entry name" value="ABC_tran"/>
    <property type="match status" value="1"/>
</dbReference>
<keyword evidence="3" id="KW-0547">Nucleotide-binding</keyword>
<dbReference type="SUPFAM" id="SSF90123">
    <property type="entry name" value="ABC transporter transmembrane region"/>
    <property type="match status" value="1"/>
</dbReference>
<keyword evidence="4" id="KW-0067">ATP-binding</keyword>
<dbReference type="PROSITE" id="PS50893">
    <property type="entry name" value="ABC_TRANSPORTER_2"/>
    <property type="match status" value="1"/>
</dbReference>
<feature type="transmembrane region" description="Helical" evidence="7">
    <location>
        <begin position="656"/>
        <end position="677"/>
    </location>
</feature>
<name>A0ABV5IGW9_9ACTN</name>
<dbReference type="InterPro" id="IPR003439">
    <property type="entry name" value="ABC_transporter-like_ATP-bd"/>
</dbReference>
<evidence type="ECO:0000256" key="5">
    <source>
        <dbReference type="ARBA" id="ARBA00022989"/>
    </source>
</evidence>
<feature type="transmembrane region" description="Helical" evidence="7">
    <location>
        <begin position="689"/>
        <end position="717"/>
    </location>
</feature>
<protein>
    <submittedName>
        <fullName evidence="10">NHLP bacteriocin export ABC transporter permease/ATPase subunit</fullName>
    </submittedName>
</protein>
<evidence type="ECO:0000313" key="10">
    <source>
        <dbReference type="EMBL" id="MFB9203305.1"/>
    </source>
</evidence>
<dbReference type="RefSeq" id="WP_189646393.1">
    <property type="nucleotide sequence ID" value="NZ_BMRC01000002.1"/>
</dbReference>
<dbReference type="Proteomes" id="UP001589647">
    <property type="component" value="Unassembled WGS sequence"/>
</dbReference>